<dbReference type="CDD" id="cd19608">
    <property type="entry name" value="GH113_mannanase-like"/>
    <property type="match status" value="1"/>
</dbReference>
<evidence type="ECO:0000313" key="2">
    <source>
        <dbReference type="Proteomes" id="UP000199564"/>
    </source>
</evidence>
<dbReference type="InterPro" id="IPR055151">
    <property type="entry name" value="GH113"/>
</dbReference>
<dbReference type="Pfam" id="PF22612">
    <property type="entry name" value="GH113"/>
    <property type="match status" value="1"/>
</dbReference>
<accession>A0A1I5H1Y8</accession>
<dbReference type="EMBL" id="FOVW01000006">
    <property type="protein sequence ID" value="SFO42229.1"/>
    <property type="molecule type" value="Genomic_DNA"/>
</dbReference>
<reference evidence="2" key="1">
    <citation type="submission" date="2016-10" db="EMBL/GenBank/DDBJ databases">
        <authorList>
            <person name="Varghese N."/>
            <person name="Submissions S."/>
        </authorList>
    </citation>
    <scope>NUCLEOTIDE SEQUENCE [LARGE SCALE GENOMIC DNA]</scope>
    <source>
        <strain evidence="2">DSM 15282</strain>
    </source>
</reference>
<name>A0A1I5H1Y8_9BACT</name>
<dbReference type="AlphaFoldDB" id="A0A1I5H1Y8"/>
<dbReference type="SUPFAM" id="SSF51445">
    <property type="entry name" value="(Trans)glycosidases"/>
    <property type="match status" value="1"/>
</dbReference>
<gene>
    <name evidence="1" type="ORF">SAMN04488519_106229</name>
</gene>
<organism evidence="1 2">
    <name type="scientific">Algoriphagus ornithinivorans</name>
    <dbReference type="NCBI Taxonomy" id="226506"/>
    <lineage>
        <taxon>Bacteria</taxon>
        <taxon>Pseudomonadati</taxon>
        <taxon>Bacteroidota</taxon>
        <taxon>Cytophagia</taxon>
        <taxon>Cytophagales</taxon>
        <taxon>Cyclobacteriaceae</taxon>
        <taxon>Algoriphagus</taxon>
    </lineage>
</organism>
<dbReference type="InterPro" id="IPR017853">
    <property type="entry name" value="GH"/>
</dbReference>
<dbReference type="Proteomes" id="UP000199564">
    <property type="component" value="Unassembled WGS sequence"/>
</dbReference>
<dbReference type="STRING" id="226506.SAMN04488519_106229"/>
<proteinExistence type="predicted"/>
<keyword evidence="2" id="KW-1185">Reference proteome</keyword>
<sequence>MKYLLSSVALVFISSFFWFFSFDSNLPVWKEKYNGVCWVGSRNPLQGGEFQELTANGINAISQTPFGWQSEINNPEIRWLVENDRQWWGESGRGISATLDSSQKFNIHNMLKPHLWARGSWPGEIEMTNEADWKIWFENYENFIIDYARLAEKEGIPMLCIGTELEKTSQREAEWRKIIQAVKKVYSGQLTYAANFTEYQKVNFWDELDFIGIQAYFPLSDKKTPNLKDLKRSWENHIQEIEKLVRKTGKPVLFTEIGYCNTVDAAKEPWVWPNERKEIALSEEIQAMCYQSFFETAYQKDWLAGVYFWKWYPEGKRRDPDFTPQGLQAEKVMQQYFLVD</sequence>
<dbReference type="RefSeq" id="WP_245756404.1">
    <property type="nucleotide sequence ID" value="NZ_FOVW01000006.1"/>
</dbReference>
<dbReference type="Gene3D" id="3.20.20.80">
    <property type="entry name" value="Glycosidases"/>
    <property type="match status" value="1"/>
</dbReference>
<evidence type="ECO:0000313" key="1">
    <source>
        <dbReference type="EMBL" id="SFO42229.1"/>
    </source>
</evidence>
<protein>
    <recommendedName>
        <fullName evidence="3">GTA TIM-barrel-like domain-containing protein</fullName>
    </recommendedName>
</protein>
<evidence type="ECO:0008006" key="3">
    <source>
        <dbReference type="Google" id="ProtNLM"/>
    </source>
</evidence>